<keyword evidence="4 7" id="KW-0472">Membrane</keyword>
<reference evidence="9" key="1">
    <citation type="journal article" date="2023" name="Genome Biol. Evol.">
        <title>First Whole Genome Sequence and Flow Cytometry Genome Size Data for the Lichen-Forming Fungus Ramalina farinacea (Ascomycota).</title>
        <authorList>
            <person name="Llewellyn T."/>
            <person name="Mian S."/>
            <person name="Hill R."/>
            <person name="Leitch I.J."/>
            <person name="Gaya E."/>
        </authorList>
    </citation>
    <scope>NUCLEOTIDE SEQUENCE</scope>
    <source>
        <strain evidence="9">LIQ254RAFAR</strain>
    </source>
</reference>
<evidence type="ECO:0000256" key="4">
    <source>
        <dbReference type="ARBA" id="ARBA00023136"/>
    </source>
</evidence>
<keyword evidence="3 7" id="KW-1133">Transmembrane helix</keyword>
<proteinExistence type="inferred from homology"/>
<feature type="transmembrane region" description="Helical" evidence="7">
    <location>
        <begin position="147"/>
        <end position="166"/>
    </location>
</feature>
<feature type="transmembrane region" description="Helical" evidence="7">
    <location>
        <begin position="12"/>
        <end position="29"/>
    </location>
</feature>
<keyword evidence="10" id="KW-1185">Reference proteome</keyword>
<keyword evidence="2 7" id="KW-0812">Transmembrane</keyword>
<feature type="region of interest" description="Disordered" evidence="6">
    <location>
        <begin position="291"/>
        <end position="318"/>
    </location>
</feature>
<evidence type="ECO:0000259" key="8">
    <source>
        <dbReference type="Pfam" id="PF20684"/>
    </source>
</evidence>
<gene>
    <name evidence="9" type="ORF">OHK93_004885</name>
</gene>
<evidence type="ECO:0000313" key="10">
    <source>
        <dbReference type="Proteomes" id="UP001161017"/>
    </source>
</evidence>
<evidence type="ECO:0000256" key="7">
    <source>
        <dbReference type="SAM" id="Phobius"/>
    </source>
</evidence>
<feature type="transmembrane region" description="Helical" evidence="7">
    <location>
        <begin position="49"/>
        <end position="80"/>
    </location>
</feature>
<feature type="transmembrane region" description="Helical" evidence="7">
    <location>
        <begin position="178"/>
        <end position="198"/>
    </location>
</feature>
<comment type="caution">
    <text evidence="9">The sequence shown here is derived from an EMBL/GenBank/DDBJ whole genome shotgun (WGS) entry which is preliminary data.</text>
</comment>
<protein>
    <recommendedName>
        <fullName evidence="8">Rhodopsin domain-containing protein</fullName>
    </recommendedName>
</protein>
<name>A0AA43TYW0_9LECA</name>
<dbReference type="PANTHER" id="PTHR33048">
    <property type="entry name" value="PTH11-LIKE INTEGRAL MEMBRANE PROTEIN (AFU_ORTHOLOGUE AFUA_5G11245)"/>
    <property type="match status" value="1"/>
</dbReference>
<accession>A0AA43TYW0</accession>
<feature type="domain" description="Rhodopsin" evidence="8">
    <location>
        <begin position="61"/>
        <end position="238"/>
    </location>
</feature>
<dbReference type="InterPro" id="IPR049326">
    <property type="entry name" value="Rhodopsin_dom_fungi"/>
</dbReference>
<organism evidence="9 10">
    <name type="scientific">Ramalina farinacea</name>
    <dbReference type="NCBI Taxonomy" id="258253"/>
    <lineage>
        <taxon>Eukaryota</taxon>
        <taxon>Fungi</taxon>
        <taxon>Dikarya</taxon>
        <taxon>Ascomycota</taxon>
        <taxon>Pezizomycotina</taxon>
        <taxon>Lecanoromycetes</taxon>
        <taxon>OSLEUM clade</taxon>
        <taxon>Lecanoromycetidae</taxon>
        <taxon>Lecanorales</taxon>
        <taxon>Lecanorineae</taxon>
        <taxon>Ramalinaceae</taxon>
        <taxon>Ramalina</taxon>
    </lineage>
</organism>
<sequence length="379" mass="41094">MTMDITSYGDGGWKVTLVAAILIFMQVLAVSGRIISRSMKKARLAVDDYVLIFGSASLAWTILYGLSIAAAKWAILLLYLRVFTMRSRPFSITVYIMGFIITATALANTFAAIFQCSPVHAAWQGSASDDARQAKCLNMAAFDEYMAIPNVITGAVMILMPLPPVLRLNVATLQKIALSATFLHGAIGLFASSARLYILSHPSSPSSPSSPITTTIYTINEPANYIIAACLPTLRPIFVAILPERLFVLSRPRASANSGSPYSSTVLKITWPRGRLVPKVVVERGGSNWWGQLESPPTGQSVGGGGRRPTLKTGWWSRSRQGSWGRDVERALGGVEGQVGERRERRLESATTAAGDSVDEGGKREVRVKEEKVEGSEKQ</sequence>
<dbReference type="GO" id="GO:0016020">
    <property type="term" value="C:membrane"/>
    <property type="evidence" value="ECO:0007669"/>
    <property type="project" value="UniProtKB-SubCell"/>
</dbReference>
<evidence type="ECO:0000256" key="2">
    <source>
        <dbReference type="ARBA" id="ARBA00022692"/>
    </source>
</evidence>
<comment type="subcellular location">
    <subcellularLocation>
        <location evidence="1">Membrane</location>
        <topology evidence="1">Multi-pass membrane protein</topology>
    </subcellularLocation>
</comment>
<dbReference type="InterPro" id="IPR052337">
    <property type="entry name" value="SAT4-like"/>
</dbReference>
<comment type="similarity">
    <text evidence="5">Belongs to the SAT4 family.</text>
</comment>
<dbReference type="AlphaFoldDB" id="A0AA43TYW0"/>
<dbReference type="Proteomes" id="UP001161017">
    <property type="component" value="Unassembled WGS sequence"/>
</dbReference>
<evidence type="ECO:0000256" key="5">
    <source>
        <dbReference type="ARBA" id="ARBA00038359"/>
    </source>
</evidence>
<feature type="region of interest" description="Disordered" evidence="6">
    <location>
        <begin position="335"/>
        <end position="379"/>
    </location>
</feature>
<evidence type="ECO:0000256" key="1">
    <source>
        <dbReference type="ARBA" id="ARBA00004141"/>
    </source>
</evidence>
<evidence type="ECO:0000256" key="3">
    <source>
        <dbReference type="ARBA" id="ARBA00022989"/>
    </source>
</evidence>
<feature type="transmembrane region" description="Helical" evidence="7">
    <location>
        <begin position="92"/>
        <end position="114"/>
    </location>
</feature>
<evidence type="ECO:0000313" key="9">
    <source>
        <dbReference type="EMBL" id="MDI1493098.1"/>
    </source>
</evidence>
<evidence type="ECO:0000256" key="6">
    <source>
        <dbReference type="SAM" id="MobiDB-lite"/>
    </source>
</evidence>
<feature type="compositionally biased region" description="Basic and acidic residues" evidence="6">
    <location>
        <begin position="339"/>
        <end position="348"/>
    </location>
</feature>
<dbReference type="Pfam" id="PF20684">
    <property type="entry name" value="Fung_rhodopsin"/>
    <property type="match status" value="1"/>
</dbReference>
<dbReference type="PANTHER" id="PTHR33048:SF47">
    <property type="entry name" value="INTEGRAL MEMBRANE PROTEIN-RELATED"/>
    <property type="match status" value="1"/>
</dbReference>
<feature type="compositionally biased region" description="Basic and acidic residues" evidence="6">
    <location>
        <begin position="360"/>
        <end position="379"/>
    </location>
</feature>
<dbReference type="EMBL" id="JAPUFD010000023">
    <property type="protein sequence ID" value="MDI1493098.1"/>
    <property type="molecule type" value="Genomic_DNA"/>
</dbReference>